<dbReference type="GO" id="GO:0044183">
    <property type="term" value="F:protein folding chaperone"/>
    <property type="evidence" value="ECO:0007669"/>
    <property type="project" value="TreeGrafter"/>
</dbReference>
<evidence type="ECO:0000256" key="5">
    <source>
        <dbReference type="ARBA" id="ARBA00023284"/>
    </source>
</evidence>
<evidence type="ECO:0000313" key="7">
    <source>
        <dbReference type="Proteomes" id="UP000662914"/>
    </source>
</evidence>
<accession>A0A809R0M2</accession>
<dbReference type="Gene3D" id="1.10.287.480">
    <property type="entry name" value="helix hairpin bin"/>
    <property type="match status" value="1"/>
</dbReference>
<evidence type="ECO:0000256" key="2">
    <source>
        <dbReference type="ARBA" id="ARBA00022833"/>
    </source>
</evidence>
<dbReference type="InterPro" id="IPR016154">
    <property type="entry name" value="Heat_shock_Hsp33_C"/>
</dbReference>
<evidence type="ECO:0000256" key="3">
    <source>
        <dbReference type="ARBA" id="ARBA00023157"/>
    </source>
</evidence>
<evidence type="ECO:0000313" key="6">
    <source>
        <dbReference type="EMBL" id="BBO21169.1"/>
    </source>
</evidence>
<dbReference type="Pfam" id="PF01430">
    <property type="entry name" value="HSP33"/>
    <property type="match status" value="1"/>
</dbReference>
<evidence type="ECO:0000256" key="4">
    <source>
        <dbReference type="ARBA" id="ARBA00023186"/>
    </source>
</evidence>
<keyword evidence="2" id="KW-0862">Zinc</keyword>
<dbReference type="PIRSF" id="PIRSF005261">
    <property type="entry name" value="Heat_shock_Hsp33"/>
    <property type="match status" value="1"/>
</dbReference>
<organism evidence="6 7">
    <name type="scientific">Candidatus Desulfobacillus denitrificans</name>
    <dbReference type="NCBI Taxonomy" id="2608985"/>
    <lineage>
        <taxon>Bacteria</taxon>
        <taxon>Pseudomonadati</taxon>
        <taxon>Pseudomonadota</taxon>
        <taxon>Betaproteobacteria</taxon>
        <taxon>Candidatus Desulfobacillus</taxon>
    </lineage>
</organism>
<proteinExistence type="predicted"/>
<sequence length="291" mass="31948">MTAAHSDFVVRFFFEALDIRGAFVRLGESWRSLQAGRGYAAAVRDLLGEMTATAVLVADNLKQRGRLTFQLQGHGPIRLLVIDCTAGLHLRGMAQAAAEVAPAPLSELFGDGRLSLILQSESAREPYQSLVPVAGDSIAAVFEHYLAQSEQQPARLWLAADERHACGLFLQKLPGADAKDADGWARLAQLAATVRPREMQTLPAETLLARLFPEEDVRLFAPKPVTYDCPEDREKVGGMLRSLGRVEVESILAEQGEIVVRDDICNREYRFDAGDLDDLFAPAGPDKRTLH</sequence>
<dbReference type="PANTHER" id="PTHR30111:SF1">
    <property type="entry name" value="33 KDA CHAPERONIN"/>
    <property type="match status" value="1"/>
</dbReference>
<dbReference type="Proteomes" id="UP000662914">
    <property type="component" value="Chromosome"/>
</dbReference>
<dbReference type="AlphaFoldDB" id="A0A809R0M2"/>
<keyword evidence="5" id="KW-0676">Redox-active center</keyword>
<dbReference type="Gene3D" id="3.55.30.10">
    <property type="entry name" value="Hsp33 domain"/>
    <property type="match status" value="1"/>
</dbReference>
<dbReference type="EMBL" id="AP021857">
    <property type="protein sequence ID" value="BBO21169.1"/>
    <property type="molecule type" value="Genomic_DNA"/>
</dbReference>
<dbReference type="SUPFAM" id="SSF64397">
    <property type="entry name" value="Hsp33 domain"/>
    <property type="match status" value="1"/>
</dbReference>
<dbReference type="InterPro" id="IPR016153">
    <property type="entry name" value="Heat_shock_Hsp33_N"/>
</dbReference>
<dbReference type="InterPro" id="IPR000397">
    <property type="entry name" value="Heat_shock_Hsp33"/>
</dbReference>
<protein>
    <submittedName>
        <fullName evidence="6">Molecular chaperone Hsp33</fullName>
    </submittedName>
</protein>
<evidence type="ECO:0000256" key="1">
    <source>
        <dbReference type="ARBA" id="ARBA00022490"/>
    </source>
</evidence>
<keyword evidence="3" id="KW-1015">Disulfide bond</keyword>
<dbReference type="SUPFAM" id="SSF118352">
    <property type="entry name" value="HSP33 redox switch-like"/>
    <property type="match status" value="1"/>
</dbReference>
<dbReference type="InterPro" id="IPR023212">
    <property type="entry name" value="Hsp33_helix_hairpin_bin_dom_sf"/>
</dbReference>
<keyword evidence="1" id="KW-0963">Cytoplasm</keyword>
<keyword evidence="4" id="KW-0143">Chaperone</keyword>
<dbReference type="GO" id="GO:0042026">
    <property type="term" value="P:protein refolding"/>
    <property type="evidence" value="ECO:0007669"/>
    <property type="project" value="TreeGrafter"/>
</dbReference>
<dbReference type="PANTHER" id="PTHR30111">
    <property type="entry name" value="33 KDA CHAPERONIN"/>
    <property type="match status" value="1"/>
</dbReference>
<dbReference type="GO" id="GO:0005737">
    <property type="term" value="C:cytoplasm"/>
    <property type="evidence" value="ECO:0007669"/>
    <property type="project" value="InterPro"/>
</dbReference>
<dbReference type="KEGG" id="ddz:DSYM_18680"/>
<dbReference type="Gene3D" id="3.90.1280.10">
    <property type="entry name" value="HSP33 redox switch-like"/>
    <property type="match status" value="1"/>
</dbReference>
<reference evidence="6" key="1">
    <citation type="journal article" name="DNA Res.">
        <title>The physiological potential of anammox bacteria as revealed by their core genome structure.</title>
        <authorList>
            <person name="Okubo T."/>
            <person name="Toyoda A."/>
            <person name="Fukuhara K."/>
            <person name="Uchiyama I."/>
            <person name="Harigaya Y."/>
            <person name="Kuroiwa M."/>
            <person name="Suzuki T."/>
            <person name="Murakami Y."/>
            <person name="Suwa Y."/>
            <person name="Takami H."/>
        </authorList>
    </citation>
    <scope>NUCLEOTIDE SEQUENCE</scope>
    <source>
        <strain evidence="6">317325-3</strain>
    </source>
</reference>
<dbReference type="CDD" id="cd00498">
    <property type="entry name" value="Hsp33"/>
    <property type="match status" value="1"/>
</dbReference>
<dbReference type="GO" id="GO:0051082">
    <property type="term" value="F:unfolded protein binding"/>
    <property type="evidence" value="ECO:0007669"/>
    <property type="project" value="InterPro"/>
</dbReference>
<name>A0A809R0M2_9PROT</name>
<gene>
    <name evidence="6" type="ORF">DSYM_18680</name>
</gene>